<dbReference type="AlphaFoldDB" id="A0A9X2DAA4"/>
<name>A0A9X2DAA4_9ACTN</name>
<comment type="caution">
    <text evidence="1">The sequence shown here is derived from an EMBL/GenBank/DDBJ whole genome shotgun (WGS) entry which is preliminary data.</text>
</comment>
<evidence type="ECO:0000313" key="2">
    <source>
        <dbReference type="Proteomes" id="UP001139485"/>
    </source>
</evidence>
<organism evidence="1 2">
    <name type="scientific">Nocardioides bruguierae</name>
    <dbReference type="NCBI Taxonomy" id="2945102"/>
    <lineage>
        <taxon>Bacteria</taxon>
        <taxon>Bacillati</taxon>
        <taxon>Actinomycetota</taxon>
        <taxon>Actinomycetes</taxon>
        <taxon>Propionibacteriales</taxon>
        <taxon>Nocardioidaceae</taxon>
        <taxon>Nocardioides</taxon>
    </lineage>
</organism>
<keyword evidence="2" id="KW-1185">Reference proteome</keyword>
<sequence length="206" mass="22254">MTVDVLRAASANDSAAAWRVSAPARRTRAVLEMDPVLDEIERRAATGLGAILNKALLEALLTLPVDLPVPIQALDRRTIRTLTAAPAGCIDYTNDVVVRRAVSPIRVLRAGVCAARWSDGLSQAGQFASYCSRYAVLTSDAADLDHAVMEARYYGIGLATMIDGPESLRWLIHPAPFRPTRETVASWHFAESALDAMSHSVDLASE</sequence>
<protein>
    <submittedName>
        <fullName evidence="1">Uncharacterized protein</fullName>
    </submittedName>
</protein>
<dbReference type="RefSeq" id="WP_250828342.1">
    <property type="nucleotide sequence ID" value="NZ_JAMOIL010000027.1"/>
</dbReference>
<proteinExistence type="predicted"/>
<accession>A0A9X2DAA4</accession>
<reference evidence="1" key="1">
    <citation type="submission" date="2022-05" db="EMBL/GenBank/DDBJ databases">
        <authorList>
            <person name="Tuo L."/>
        </authorList>
    </citation>
    <scope>NUCLEOTIDE SEQUENCE</scope>
    <source>
        <strain evidence="1">BSK12Z-4</strain>
    </source>
</reference>
<dbReference type="EMBL" id="JAMOIL010000027">
    <property type="protein sequence ID" value="MCM0622051.1"/>
    <property type="molecule type" value="Genomic_DNA"/>
</dbReference>
<gene>
    <name evidence="1" type="ORF">M8330_17300</name>
</gene>
<evidence type="ECO:0000313" key="1">
    <source>
        <dbReference type="EMBL" id="MCM0622051.1"/>
    </source>
</evidence>
<dbReference type="Proteomes" id="UP001139485">
    <property type="component" value="Unassembled WGS sequence"/>
</dbReference>